<evidence type="ECO:0000256" key="1">
    <source>
        <dbReference type="SAM" id="MobiDB-lite"/>
    </source>
</evidence>
<dbReference type="CDD" id="cd19669">
    <property type="entry name" value="UBR-box"/>
    <property type="match status" value="1"/>
</dbReference>
<dbReference type="GO" id="GO:0004222">
    <property type="term" value="F:metalloendopeptidase activity"/>
    <property type="evidence" value="ECO:0007669"/>
    <property type="project" value="InterPro"/>
</dbReference>
<reference evidence="3 4" key="1">
    <citation type="submission" date="2016-11" db="EMBL/GenBank/DDBJ databases">
        <title>The macronuclear genome of Stentor coeruleus: a giant cell with tiny introns.</title>
        <authorList>
            <person name="Slabodnick M."/>
            <person name="Ruby J.G."/>
            <person name="Reiff S.B."/>
            <person name="Swart E.C."/>
            <person name="Gosai S."/>
            <person name="Prabakaran S."/>
            <person name="Witkowska E."/>
            <person name="Larue G.E."/>
            <person name="Fisher S."/>
            <person name="Freeman R.M."/>
            <person name="Gunawardena J."/>
            <person name="Chu W."/>
            <person name="Stover N.A."/>
            <person name="Gregory B.D."/>
            <person name="Nowacki M."/>
            <person name="Derisi J."/>
            <person name="Roy S.W."/>
            <person name="Marshall W.F."/>
            <person name="Sood P."/>
        </authorList>
    </citation>
    <scope>NUCLEOTIDE SEQUENCE [LARGE SCALE GENOMIC DNA]</scope>
    <source>
        <strain evidence="3">WM001</strain>
    </source>
</reference>
<gene>
    <name evidence="3" type="ORF">SteCoe_20937</name>
</gene>
<organism evidence="3 4">
    <name type="scientific">Stentor coeruleus</name>
    <dbReference type="NCBI Taxonomy" id="5963"/>
    <lineage>
        <taxon>Eukaryota</taxon>
        <taxon>Sar</taxon>
        <taxon>Alveolata</taxon>
        <taxon>Ciliophora</taxon>
        <taxon>Postciliodesmatophora</taxon>
        <taxon>Heterotrichea</taxon>
        <taxon>Heterotrichida</taxon>
        <taxon>Stentoridae</taxon>
        <taxon>Stentor</taxon>
    </lineage>
</organism>
<dbReference type="Proteomes" id="UP000187209">
    <property type="component" value="Unassembled WGS sequence"/>
</dbReference>
<feature type="region of interest" description="Disordered" evidence="1">
    <location>
        <begin position="1"/>
        <end position="25"/>
    </location>
</feature>
<evidence type="ECO:0000313" key="3">
    <source>
        <dbReference type="EMBL" id="OMJ79115.1"/>
    </source>
</evidence>
<feature type="domain" description="Peptidase M12A" evidence="2">
    <location>
        <begin position="198"/>
        <end position="297"/>
    </location>
</feature>
<dbReference type="InterPro" id="IPR001506">
    <property type="entry name" value="Peptidase_M12A"/>
</dbReference>
<evidence type="ECO:0000259" key="2">
    <source>
        <dbReference type="Pfam" id="PF01400"/>
    </source>
</evidence>
<protein>
    <recommendedName>
        <fullName evidence="2">Peptidase M12A domain-containing protein</fullName>
    </recommendedName>
</protein>
<dbReference type="InterPro" id="IPR024079">
    <property type="entry name" value="MetalloPept_cat_dom_sf"/>
</dbReference>
<feature type="region of interest" description="Disordered" evidence="1">
    <location>
        <begin position="85"/>
        <end position="104"/>
    </location>
</feature>
<dbReference type="AlphaFoldDB" id="A0A1R2BR59"/>
<feature type="compositionally biased region" description="Basic and acidic residues" evidence="1">
    <location>
        <begin position="92"/>
        <end position="104"/>
    </location>
</feature>
<sequence length="533" mass="62072">MIPDRKQQSGNRPISLSPSKMNYGNKSKYFENERQSIEYYKKIINESVHKRSGTSYVNCDWKNKIPFVEPNKSFIRNDSIPISDLKQSNEGATKKTPSDIHEEEENKLSLNKSIIKETNENLKVQDINERSGEFSLMSKNNTLLFYYLSNMIKQICKEEKKTELKLDDNFDNIFRKDVNDQFVNPDSLQVFRMYPTRWIGGKIPYKISINDEQLKKKIDSAIRLFNQTKIIIFTKYERYLHDDYINFVSNENKYSPDPPITGRYPGENKIGLMNNDTVERITHSLMHALGFLHEDINNEGIYRNYSTINLDPNTKKEEFSPSIGPYYNDSIMNFPPCPNQLSTINAGHDIVRGNKAKPSLGFKLNESDINKIKYFYGKNLCTFDGFKSFYDSPSYDIKYFQPYFECKTCWGTNSTFYICVFCAEMHHLKHDKIYVNFEEVIGKKLQIMCSCGKSKHSIGCTKKISTSQMSQVAYKCKTCHILNKNMPDSIMPRICYQCSIKCHFEHEIIEGDNEKFYCGCGNKYPSPCYLQSK</sequence>
<keyword evidence="4" id="KW-1185">Reference proteome</keyword>
<dbReference type="CDD" id="cd19671">
    <property type="entry name" value="UBR-box_UBR4_5_6_7"/>
    <property type="match status" value="1"/>
</dbReference>
<accession>A0A1R2BR59</accession>
<dbReference type="SUPFAM" id="SSF55486">
    <property type="entry name" value="Metalloproteases ('zincins'), catalytic domain"/>
    <property type="match status" value="1"/>
</dbReference>
<evidence type="ECO:0000313" key="4">
    <source>
        <dbReference type="Proteomes" id="UP000187209"/>
    </source>
</evidence>
<dbReference type="GO" id="GO:0006508">
    <property type="term" value="P:proteolysis"/>
    <property type="evidence" value="ECO:0007669"/>
    <property type="project" value="InterPro"/>
</dbReference>
<comment type="caution">
    <text evidence="3">The sequence shown here is derived from an EMBL/GenBank/DDBJ whole genome shotgun (WGS) entry which is preliminary data.</text>
</comment>
<dbReference type="Gene3D" id="3.40.390.10">
    <property type="entry name" value="Collagenase (Catalytic Domain)"/>
    <property type="match status" value="1"/>
</dbReference>
<name>A0A1R2BR59_9CILI</name>
<dbReference type="Pfam" id="PF01400">
    <property type="entry name" value="Astacin"/>
    <property type="match status" value="1"/>
</dbReference>
<feature type="compositionally biased region" description="Polar residues" evidence="1">
    <location>
        <begin position="8"/>
        <end position="25"/>
    </location>
</feature>
<dbReference type="OrthoDB" id="291007at2759"/>
<proteinExistence type="predicted"/>
<dbReference type="EMBL" id="MPUH01000487">
    <property type="protein sequence ID" value="OMJ79115.1"/>
    <property type="molecule type" value="Genomic_DNA"/>
</dbReference>